<sequence>MLLAAYVKEFVAICDYLAGNEVKQVKGYFIAERARIEAMLDRNKYDTCQGKLKVWKQLNWIDAEENRYTKRVYDMETKKYIRRMKLSVEVYKTLKELNEK</sequence>
<proteinExistence type="predicted"/>
<reference evidence="1 2" key="1">
    <citation type="submission" date="2016-10" db="EMBL/GenBank/DDBJ databases">
        <authorList>
            <person name="de Groot N.N."/>
        </authorList>
    </citation>
    <scope>NUCLEOTIDE SEQUENCE [LARGE SCALE GENOMIC DNA]</scope>
    <source>
        <strain evidence="1 2">743A</strain>
    </source>
</reference>
<accession>A0A1I6LWY9</accession>
<evidence type="ECO:0000313" key="1">
    <source>
        <dbReference type="EMBL" id="SFS07981.1"/>
    </source>
</evidence>
<keyword evidence="2" id="KW-1185">Reference proteome</keyword>
<organism evidence="1 2">
    <name type="scientific">Anaeromicropila populeti</name>
    <dbReference type="NCBI Taxonomy" id="37658"/>
    <lineage>
        <taxon>Bacteria</taxon>
        <taxon>Bacillati</taxon>
        <taxon>Bacillota</taxon>
        <taxon>Clostridia</taxon>
        <taxon>Lachnospirales</taxon>
        <taxon>Lachnospiraceae</taxon>
        <taxon>Anaeromicropila</taxon>
    </lineage>
</organism>
<dbReference type="Proteomes" id="UP000199659">
    <property type="component" value="Unassembled WGS sequence"/>
</dbReference>
<gene>
    <name evidence="1" type="ORF">SAMN05661086_03635</name>
</gene>
<evidence type="ECO:0000313" key="2">
    <source>
        <dbReference type="Proteomes" id="UP000199659"/>
    </source>
</evidence>
<dbReference type="EMBL" id="FOYZ01000023">
    <property type="protein sequence ID" value="SFS07981.1"/>
    <property type="molecule type" value="Genomic_DNA"/>
</dbReference>
<dbReference type="STRING" id="37658.SAMN05661086_03635"/>
<name>A0A1I6LWY9_9FIRM</name>
<dbReference type="AlphaFoldDB" id="A0A1I6LWY9"/>
<protein>
    <submittedName>
        <fullName evidence="1">Uncharacterized protein</fullName>
    </submittedName>
</protein>